<keyword evidence="1" id="KW-0812">Transmembrane</keyword>
<keyword evidence="3" id="KW-1185">Reference proteome</keyword>
<dbReference type="EMBL" id="CP032548">
    <property type="protein sequence ID" value="AZJ34944.1"/>
    <property type="molecule type" value="Genomic_DNA"/>
</dbReference>
<evidence type="ECO:0000256" key="1">
    <source>
        <dbReference type="SAM" id="Phobius"/>
    </source>
</evidence>
<keyword evidence="1" id="KW-0472">Membrane</keyword>
<evidence type="ECO:0000313" key="2">
    <source>
        <dbReference type="EMBL" id="AZJ34944.1"/>
    </source>
</evidence>
<organism evidence="2 3">
    <name type="scientific">Tenacibaculum singaporense</name>
    <dbReference type="NCBI Taxonomy" id="2358479"/>
    <lineage>
        <taxon>Bacteria</taxon>
        <taxon>Pseudomonadati</taxon>
        <taxon>Bacteroidota</taxon>
        <taxon>Flavobacteriia</taxon>
        <taxon>Flavobacteriales</taxon>
        <taxon>Flavobacteriaceae</taxon>
        <taxon>Tenacibaculum</taxon>
    </lineage>
</organism>
<reference evidence="2 3" key="1">
    <citation type="submission" date="2018-09" db="EMBL/GenBank/DDBJ databases">
        <title>Insights into the microbiota of Asian seabass (Lates calcarifer) with tenacibaculosis symptoms and description of sp. nov. Tenacibaculum singaporense.</title>
        <authorList>
            <person name="Miyake S."/>
            <person name="Soh M."/>
            <person name="Azman M.N."/>
            <person name="Ngoh S.Y."/>
            <person name="Orban L."/>
        </authorList>
    </citation>
    <scope>NUCLEOTIDE SEQUENCE [LARGE SCALE GENOMIC DNA]</scope>
    <source>
        <strain evidence="2 3">DSM 106434</strain>
    </source>
</reference>
<accession>A0A3S8R599</accession>
<proteinExistence type="predicted"/>
<evidence type="ECO:0000313" key="3">
    <source>
        <dbReference type="Proteomes" id="UP000274593"/>
    </source>
</evidence>
<feature type="transmembrane region" description="Helical" evidence="1">
    <location>
        <begin position="21"/>
        <end position="39"/>
    </location>
</feature>
<protein>
    <submittedName>
        <fullName evidence="2">Uncharacterized protein</fullName>
    </submittedName>
</protein>
<keyword evidence="1" id="KW-1133">Transmembrane helix</keyword>
<dbReference type="AlphaFoldDB" id="A0A3S8R599"/>
<dbReference type="KEGG" id="tsig:D6T69_05145"/>
<feature type="transmembrane region" description="Helical" evidence="1">
    <location>
        <begin position="71"/>
        <end position="90"/>
    </location>
</feature>
<name>A0A3S8R599_9FLAO</name>
<dbReference type="Proteomes" id="UP000274593">
    <property type="component" value="Chromosome"/>
</dbReference>
<gene>
    <name evidence="2" type="ORF">D6T69_05145</name>
</gene>
<sequence length="91" mass="10006">MILMMMKTLYMKRNLKQELRTIVMNLGVMLIIMTLLLILTPTRDGVTIMTGIGIMVMGTTITDLGGDLDTITTGDIIIGILTTGILDFMLV</sequence>